<evidence type="ECO:0008006" key="3">
    <source>
        <dbReference type="Google" id="ProtNLM"/>
    </source>
</evidence>
<protein>
    <recommendedName>
        <fullName evidence="3">TniQ protein</fullName>
    </recommendedName>
</protein>
<reference evidence="1" key="1">
    <citation type="submission" date="2023-03" db="EMBL/GenBank/DDBJ databases">
        <title>Draft assemblies of triclosan tolerant bacteria isolated from returned activated sludge.</title>
        <authorList>
            <person name="Van Hamelsveld S."/>
        </authorList>
    </citation>
    <scope>NUCLEOTIDE SEQUENCE</scope>
    <source>
        <strain evidence="1">GW210015_S63</strain>
    </source>
</reference>
<evidence type="ECO:0000313" key="2">
    <source>
        <dbReference type="Proteomes" id="UP001220662"/>
    </source>
</evidence>
<dbReference type="EMBL" id="JARJLR010000246">
    <property type="protein sequence ID" value="MDF3843038.1"/>
    <property type="molecule type" value="Genomic_DNA"/>
</dbReference>
<proteinExistence type="predicted"/>
<dbReference type="Proteomes" id="UP001220662">
    <property type="component" value="Unassembled WGS sequence"/>
</dbReference>
<dbReference type="RefSeq" id="WP_276214890.1">
    <property type="nucleotide sequence ID" value="NZ_JARJLR010000246.1"/>
</dbReference>
<organism evidence="1 2">
    <name type="scientific">Pseudomonas citronellolis</name>
    <dbReference type="NCBI Taxonomy" id="53408"/>
    <lineage>
        <taxon>Bacteria</taxon>
        <taxon>Pseudomonadati</taxon>
        <taxon>Pseudomonadota</taxon>
        <taxon>Gammaproteobacteria</taxon>
        <taxon>Pseudomonadales</taxon>
        <taxon>Pseudomonadaceae</taxon>
        <taxon>Pseudomonas</taxon>
    </lineage>
</organism>
<gene>
    <name evidence="1" type="ORF">P3W55_15100</name>
</gene>
<sequence>MMTIPYIALPLDEESFASTILRTAQRNGYLCVDQFLKSFGLGNSGIPANQWVGSNLYRFILGQPVLRNEDRELLKSIFNTKSMRYRTDVFAINGIQLPAHMLRQDLAICPDCLREGYLHHMHAYEFCDICPKHSQYYYLTCPSCNTPISWRNLKGWICACGQDLCQLSTQSADNYSTMLLAQAIREADHIYMENLCTAIKCTRYLESPIRSHALLADCQNIATGDKDYLFSHIRKQQSLYPCLHRRAILAPWLLTDNTQLRTYAIEYFFAASQQQKPSSRAHACGCSQLLFSPAELRFTFKIERFQKSKIPNQRRPTGTTINLFQVQDLCRLLMENPKISWDDFDHQPYPCNANRLMNATEAAYALTTSKQTIKRLHYFGLLKGERFQRKVGMLFPYSEVERFQQTYLLNREISKNLGIKPKTVQKLLTSAGIQEVRNRAFGSSLVAYRKDDISAELLSFLTTPRPPTAPRLQSATYSGVLFGEAASKLRLDAKDIPTLIKMGILETAPAIRSTGLPGRDLCTRKSLYQALRWRSRLLTFLEVEKLSGCSTIMIHTRFASANFIKEIKLKTTSLMSYLDAEKVRNHFKVYTTEKTARTEYRLNPKSIQQQIAKNRIHPLLPTHRDFLKGQNTIMRAELDAIYRASPEY</sequence>
<accession>A0AAW6P6C0</accession>
<comment type="caution">
    <text evidence="1">The sequence shown here is derived from an EMBL/GenBank/DDBJ whole genome shotgun (WGS) entry which is preliminary data.</text>
</comment>
<name>A0AAW6P6C0_9PSED</name>
<evidence type="ECO:0000313" key="1">
    <source>
        <dbReference type="EMBL" id="MDF3843038.1"/>
    </source>
</evidence>
<dbReference type="AlphaFoldDB" id="A0AAW6P6C0"/>